<organism evidence="1 2">
    <name type="scientific">Dendrobium nobile</name>
    <name type="common">Orchid</name>
    <dbReference type="NCBI Taxonomy" id="94219"/>
    <lineage>
        <taxon>Eukaryota</taxon>
        <taxon>Viridiplantae</taxon>
        <taxon>Streptophyta</taxon>
        <taxon>Embryophyta</taxon>
        <taxon>Tracheophyta</taxon>
        <taxon>Spermatophyta</taxon>
        <taxon>Magnoliopsida</taxon>
        <taxon>Liliopsida</taxon>
        <taxon>Asparagales</taxon>
        <taxon>Orchidaceae</taxon>
        <taxon>Epidendroideae</taxon>
        <taxon>Malaxideae</taxon>
        <taxon>Dendrobiinae</taxon>
        <taxon>Dendrobium</taxon>
    </lineage>
</organism>
<protein>
    <submittedName>
        <fullName evidence="1">Uncharacterized protein</fullName>
    </submittedName>
</protein>
<dbReference type="SMR" id="A0A8T3A381"/>
<dbReference type="AlphaFoldDB" id="A0A8T3A381"/>
<evidence type="ECO:0000313" key="2">
    <source>
        <dbReference type="Proteomes" id="UP000829196"/>
    </source>
</evidence>
<sequence length="68" mass="7398">MLLISLTHLALAEASMSATSQTPRPSVTVDLSPVNLLKYLTESLFPSIQYPSRNHIRSEGPVTASDFP</sequence>
<name>A0A8T3A381_DENNO</name>
<gene>
    <name evidence="1" type="ORF">KFK09_028385</name>
</gene>
<dbReference type="Proteomes" id="UP000829196">
    <property type="component" value="Unassembled WGS sequence"/>
</dbReference>
<keyword evidence="2" id="KW-1185">Reference proteome</keyword>
<comment type="caution">
    <text evidence="1">The sequence shown here is derived from an EMBL/GenBank/DDBJ whole genome shotgun (WGS) entry which is preliminary data.</text>
</comment>
<accession>A0A8T3A381</accession>
<evidence type="ECO:0000313" key="1">
    <source>
        <dbReference type="EMBL" id="KAI0488549.1"/>
    </source>
</evidence>
<reference evidence="1" key="1">
    <citation type="journal article" date="2022" name="Front. Genet.">
        <title>Chromosome-Scale Assembly of the Dendrobium nobile Genome Provides Insights Into the Molecular Mechanism of the Biosynthesis of the Medicinal Active Ingredient of Dendrobium.</title>
        <authorList>
            <person name="Xu Q."/>
            <person name="Niu S.-C."/>
            <person name="Li K.-L."/>
            <person name="Zheng P.-J."/>
            <person name="Zhang X.-J."/>
            <person name="Jia Y."/>
            <person name="Liu Y."/>
            <person name="Niu Y.-X."/>
            <person name="Yu L.-H."/>
            <person name="Chen D.-F."/>
            <person name="Zhang G.-Q."/>
        </authorList>
    </citation>
    <scope>NUCLEOTIDE SEQUENCE</scope>
    <source>
        <tissue evidence="1">Leaf</tissue>
    </source>
</reference>
<dbReference type="EMBL" id="JAGYWB010000019">
    <property type="protein sequence ID" value="KAI0488549.1"/>
    <property type="molecule type" value="Genomic_DNA"/>
</dbReference>
<proteinExistence type="predicted"/>